<dbReference type="NCBIfam" id="TIGR01908">
    <property type="entry name" value="cas_CXXC_CXXC"/>
    <property type="match status" value="1"/>
</dbReference>
<dbReference type="AlphaFoldDB" id="A0A3E0K3R1"/>
<name>A0A3E0K3R1_9BACI</name>
<dbReference type="RefSeq" id="WP_276644004.1">
    <property type="nucleotide sequence ID" value="NZ_QEWE01000020.1"/>
</dbReference>
<accession>A0A3E0K3R1</accession>
<evidence type="ECO:0000313" key="3">
    <source>
        <dbReference type="Proteomes" id="UP000257014"/>
    </source>
</evidence>
<evidence type="ECO:0000259" key="1">
    <source>
        <dbReference type="Pfam" id="PF09706"/>
    </source>
</evidence>
<dbReference type="InterPro" id="IPR019121">
    <property type="entry name" value="CRISPR-assoc_CXXC-CXXC_dom"/>
</dbReference>
<evidence type="ECO:0000313" key="2">
    <source>
        <dbReference type="EMBL" id="REJ27600.1"/>
    </source>
</evidence>
<reference evidence="2 3" key="1">
    <citation type="submission" date="2018-03" db="EMBL/GenBank/DDBJ databases">
        <authorList>
            <person name="Keele B.F."/>
        </authorList>
    </citation>
    <scope>NUCLEOTIDE SEQUENCE [LARGE SCALE GENOMIC DNA]</scope>
    <source>
        <strain evidence="2">ZCTH4_d</strain>
    </source>
</reference>
<protein>
    <submittedName>
        <fullName evidence="2">Type I-B CRISPR-associated protein Cas8b1/Cst1</fullName>
    </submittedName>
</protein>
<organism evidence="2 3">
    <name type="scientific">Caldibacillus debilis</name>
    <dbReference type="NCBI Taxonomy" id="301148"/>
    <lineage>
        <taxon>Bacteria</taxon>
        <taxon>Bacillati</taxon>
        <taxon>Bacillota</taxon>
        <taxon>Bacilli</taxon>
        <taxon>Bacillales</taxon>
        <taxon>Bacillaceae</taxon>
        <taxon>Caldibacillus</taxon>
    </lineage>
</organism>
<dbReference type="EMBL" id="QEWE01000020">
    <property type="protein sequence ID" value="REJ27600.1"/>
    <property type="molecule type" value="Genomic_DNA"/>
</dbReference>
<feature type="domain" description="CRISPR-associated protein CXXC-CXXC" evidence="1">
    <location>
        <begin position="257"/>
        <end position="306"/>
    </location>
</feature>
<gene>
    <name evidence="2" type="primary">cas8a1</name>
    <name evidence="2" type="ORF">C6P37_10855</name>
</gene>
<dbReference type="Proteomes" id="UP000257014">
    <property type="component" value="Unassembled WGS sequence"/>
</dbReference>
<comment type="caution">
    <text evidence="2">The sequence shown here is derived from an EMBL/GenBank/DDBJ whole genome shotgun (WGS) entry which is preliminary data.</text>
</comment>
<dbReference type="Pfam" id="PF09706">
    <property type="entry name" value="Cas_CXXC_CXXC"/>
    <property type="match status" value="1"/>
</dbReference>
<proteinExistence type="predicted"/>
<sequence>MEKMTVRMGEWFFTQALAGYKKILESHGVKVETVPDGIIIEKRHLELLPEAFFAYYLKQYSVASREERIIRGLHKKWKEGNSSVKTELNRRINDIKKKTEKYFSKTKEGARLIELAESYRKEKKYSEETDQWIDQFLELLKTEEIDHKLTANFFKTVHLNPYFGQVSFLNVSKNSLSLEEQKETFYKDFVLPVLEEWEFYEALEKGDRDEVLNIVGKSANSLSSLKRPFRKKTLEEMKAYIEREVHKCSFTDFPIALHSFDEGIFVPLALSIGNAINMTWDSNGKELLPLCSLARLLIFCSQAGATMSQGKSVFVYYGGTFDEIYQTNQFYARIKSENRTFDEIVFDLVREQKLRADYTKNHYMIYEYTSDYQSKRTLLNYMVMTPSLVRLFSDHANLFEKIHHTNKSGMVRLLLQGIDPKHFITEVLRGKVKNSYPSFEVVQMTIIRHLNQIYAKGDFEVDSNLEKRYVWALVKSAEQVKHKIGNDKKAQGIAYRLLNAVRSNDKNTFMDTVMRTYISCDLEIPGILLEALHENKLDFATVGNAWIAGLISKANERNGGEDLNE</sequence>
<dbReference type="InterPro" id="IPR010180">
    <property type="entry name" value="CRISPR-assoc_prot_CXXC-CXXC"/>
</dbReference>